<keyword evidence="1" id="KW-0175">Coiled coil</keyword>
<dbReference type="AlphaFoldDB" id="A0AAW9NQE4"/>
<dbReference type="Proteomes" id="UP001344888">
    <property type="component" value="Unassembled WGS sequence"/>
</dbReference>
<feature type="coiled-coil region" evidence="1">
    <location>
        <begin position="30"/>
        <end position="57"/>
    </location>
</feature>
<dbReference type="SUPFAM" id="SSF140500">
    <property type="entry name" value="BAS1536-like"/>
    <property type="match status" value="1"/>
</dbReference>
<dbReference type="InterPro" id="IPR018540">
    <property type="entry name" value="Spo0E-like"/>
</dbReference>
<accession>A0AAW9NQE4</accession>
<dbReference type="InterPro" id="IPR037208">
    <property type="entry name" value="Spo0E-like_sf"/>
</dbReference>
<comment type="caution">
    <text evidence="2">The sequence shown here is derived from an EMBL/GenBank/DDBJ whole genome shotgun (WGS) entry which is preliminary data.</text>
</comment>
<dbReference type="Gene3D" id="4.10.280.10">
    <property type="entry name" value="Helix-loop-helix DNA-binding domain"/>
    <property type="match status" value="1"/>
</dbReference>
<dbReference type="RefSeq" id="WP_107838733.1">
    <property type="nucleotide sequence ID" value="NZ_JARSFG010000013.1"/>
</dbReference>
<dbReference type="GO" id="GO:0046983">
    <property type="term" value="F:protein dimerization activity"/>
    <property type="evidence" value="ECO:0007669"/>
    <property type="project" value="InterPro"/>
</dbReference>
<proteinExistence type="predicted"/>
<evidence type="ECO:0000313" key="2">
    <source>
        <dbReference type="EMBL" id="MEC1178716.1"/>
    </source>
</evidence>
<organism evidence="2 3">
    <name type="scientific">Metasolibacillus meyeri</name>
    <dbReference type="NCBI Taxonomy" id="1071052"/>
    <lineage>
        <taxon>Bacteria</taxon>
        <taxon>Bacillati</taxon>
        <taxon>Bacillota</taxon>
        <taxon>Bacilli</taxon>
        <taxon>Bacillales</taxon>
        <taxon>Caryophanaceae</taxon>
        <taxon>Metasolibacillus</taxon>
    </lineage>
</organism>
<reference evidence="2 3" key="1">
    <citation type="submission" date="2023-03" db="EMBL/GenBank/DDBJ databases">
        <title>Bacillus Genome Sequencing.</title>
        <authorList>
            <person name="Dunlap C."/>
        </authorList>
    </citation>
    <scope>NUCLEOTIDE SEQUENCE [LARGE SCALE GENOMIC DNA]</scope>
    <source>
        <strain evidence="2 3">B-59205</strain>
    </source>
</reference>
<name>A0AAW9NQE4_9BACL</name>
<sequence>MEEGILKQLERTRELMIRSGIENGLRNAKTIRLSRQLDRLMNKYAKQQKQNENRIDNQLMN</sequence>
<dbReference type="Pfam" id="PF09388">
    <property type="entry name" value="SpoOE-like"/>
    <property type="match status" value="1"/>
</dbReference>
<keyword evidence="3" id="KW-1185">Reference proteome</keyword>
<evidence type="ECO:0000256" key="1">
    <source>
        <dbReference type="SAM" id="Coils"/>
    </source>
</evidence>
<evidence type="ECO:0000313" key="3">
    <source>
        <dbReference type="Proteomes" id="UP001344888"/>
    </source>
</evidence>
<dbReference type="InterPro" id="IPR036638">
    <property type="entry name" value="HLH_DNA-bd_sf"/>
</dbReference>
<dbReference type="GO" id="GO:0043937">
    <property type="term" value="P:regulation of sporulation"/>
    <property type="evidence" value="ECO:0007669"/>
    <property type="project" value="InterPro"/>
</dbReference>
<gene>
    <name evidence="2" type="ORF">P9B03_09500</name>
</gene>
<dbReference type="EMBL" id="JARSFG010000013">
    <property type="protein sequence ID" value="MEC1178716.1"/>
    <property type="molecule type" value="Genomic_DNA"/>
</dbReference>
<protein>
    <submittedName>
        <fullName evidence="2">Aspartyl-phosphate phosphatase Spo0E family protein</fullName>
    </submittedName>
</protein>